<keyword evidence="3" id="KW-1185">Reference proteome</keyword>
<dbReference type="InterPro" id="IPR013713">
    <property type="entry name" value="XPO2_central"/>
</dbReference>
<protein>
    <recommendedName>
        <fullName evidence="1">Exportin-2 central domain-containing protein</fullName>
    </recommendedName>
</protein>
<reference evidence="2 3" key="1">
    <citation type="journal article" date="2013" name="Curr. Biol.">
        <title>The Genome of the Foraminiferan Reticulomyxa filosa.</title>
        <authorList>
            <person name="Glockner G."/>
            <person name="Hulsmann N."/>
            <person name="Schleicher M."/>
            <person name="Noegel A.A."/>
            <person name="Eichinger L."/>
            <person name="Gallinger C."/>
            <person name="Pawlowski J."/>
            <person name="Sierra R."/>
            <person name="Euteneuer U."/>
            <person name="Pillet L."/>
            <person name="Moustafa A."/>
            <person name="Platzer M."/>
            <person name="Groth M."/>
            <person name="Szafranski K."/>
            <person name="Schliwa M."/>
        </authorList>
    </citation>
    <scope>NUCLEOTIDE SEQUENCE [LARGE SCALE GENOMIC DNA]</scope>
</reference>
<evidence type="ECO:0000313" key="3">
    <source>
        <dbReference type="Proteomes" id="UP000023152"/>
    </source>
</evidence>
<dbReference type="GO" id="GO:0006886">
    <property type="term" value="P:intracellular protein transport"/>
    <property type="evidence" value="ECO:0007669"/>
    <property type="project" value="InterPro"/>
</dbReference>
<feature type="non-terminal residue" evidence="2">
    <location>
        <position position="227"/>
    </location>
</feature>
<feature type="domain" description="Exportin-2 central" evidence="1">
    <location>
        <begin position="88"/>
        <end position="227"/>
    </location>
</feature>
<gene>
    <name evidence="2" type="ORF">RFI_21443</name>
</gene>
<proteinExistence type="predicted"/>
<accession>X6MQL1</accession>
<name>X6MQL1_RETFI</name>
<dbReference type="OrthoDB" id="3268246at2759"/>
<comment type="caution">
    <text evidence="2">The sequence shown here is derived from an EMBL/GenBank/DDBJ whole genome shotgun (WGS) entry which is preliminary data.</text>
</comment>
<sequence>MDICWRKQQSLKDHMKQNSFSANLGVLKIIELITSRFVGEEKTLPMVDSIKYICREFGSTWLSYLKQWTQGLKDAFGPGEATTKPNWNEGQVNELKCQVECVETLVLIFHDLISVDWIEFFDEYQKEWMPILQYLLTVDDKYKLFGNPVIHLLFFFLLCKFKESASPLEGLRTNVVKTLHVLVTNYDEEIQYQVAAYVEFVAKMVARLNDSERYDTLVAESIQFLTA</sequence>
<evidence type="ECO:0000313" key="2">
    <source>
        <dbReference type="EMBL" id="ETO15921.1"/>
    </source>
</evidence>
<dbReference type="InterPro" id="IPR016024">
    <property type="entry name" value="ARM-type_fold"/>
</dbReference>
<dbReference type="Proteomes" id="UP000023152">
    <property type="component" value="Unassembled WGS sequence"/>
</dbReference>
<dbReference type="SUPFAM" id="SSF48371">
    <property type="entry name" value="ARM repeat"/>
    <property type="match status" value="1"/>
</dbReference>
<evidence type="ECO:0000259" key="1">
    <source>
        <dbReference type="Pfam" id="PF08506"/>
    </source>
</evidence>
<dbReference type="Pfam" id="PF08506">
    <property type="entry name" value="Cse1"/>
    <property type="match status" value="1"/>
</dbReference>
<dbReference type="EMBL" id="ASPP01018698">
    <property type="protein sequence ID" value="ETO15921.1"/>
    <property type="molecule type" value="Genomic_DNA"/>
</dbReference>
<dbReference type="AlphaFoldDB" id="X6MQL1"/>
<dbReference type="Gene3D" id="1.25.10.10">
    <property type="entry name" value="Leucine-rich Repeat Variant"/>
    <property type="match status" value="1"/>
</dbReference>
<organism evidence="2 3">
    <name type="scientific">Reticulomyxa filosa</name>
    <dbReference type="NCBI Taxonomy" id="46433"/>
    <lineage>
        <taxon>Eukaryota</taxon>
        <taxon>Sar</taxon>
        <taxon>Rhizaria</taxon>
        <taxon>Retaria</taxon>
        <taxon>Foraminifera</taxon>
        <taxon>Monothalamids</taxon>
        <taxon>Reticulomyxidae</taxon>
        <taxon>Reticulomyxa</taxon>
    </lineage>
</organism>
<dbReference type="InterPro" id="IPR011989">
    <property type="entry name" value="ARM-like"/>
</dbReference>